<dbReference type="Pfam" id="PF01614">
    <property type="entry name" value="IclR_C"/>
    <property type="match status" value="1"/>
</dbReference>
<keyword evidence="7" id="KW-1185">Reference proteome</keyword>
<dbReference type="InterPro" id="IPR029016">
    <property type="entry name" value="GAF-like_dom_sf"/>
</dbReference>
<dbReference type="InterPro" id="IPR014757">
    <property type="entry name" value="Tscrpt_reg_IclR_C"/>
</dbReference>
<dbReference type="InterPro" id="IPR005471">
    <property type="entry name" value="Tscrpt_reg_IclR_N"/>
</dbReference>
<reference evidence="6 7" key="1">
    <citation type="submission" date="2023-09" db="EMBL/GenBank/DDBJ databases">
        <authorList>
            <person name="Rey-Velasco X."/>
        </authorList>
    </citation>
    <scope>NUCLEOTIDE SEQUENCE [LARGE SCALE GENOMIC DNA]</scope>
    <source>
        <strain evidence="6 7">F158</strain>
    </source>
</reference>
<keyword evidence="1" id="KW-0805">Transcription regulation</keyword>
<dbReference type="SUPFAM" id="SSF55781">
    <property type="entry name" value="GAF domain-like"/>
    <property type="match status" value="1"/>
</dbReference>
<organism evidence="6 7">
    <name type="scientific">Tropicimonas omnivorans</name>
    <dbReference type="NCBI Taxonomy" id="3075590"/>
    <lineage>
        <taxon>Bacteria</taxon>
        <taxon>Pseudomonadati</taxon>
        <taxon>Pseudomonadota</taxon>
        <taxon>Alphaproteobacteria</taxon>
        <taxon>Rhodobacterales</taxon>
        <taxon>Roseobacteraceae</taxon>
        <taxon>Tropicimonas</taxon>
    </lineage>
</organism>
<evidence type="ECO:0000256" key="2">
    <source>
        <dbReference type="ARBA" id="ARBA00023125"/>
    </source>
</evidence>
<evidence type="ECO:0000313" key="7">
    <source>
        <dbReference type="Proteomes" id="UP001265259"/>
    </source>
</evidence>
<dbReference type="InterPro" id="IPR036390">
    <property type="entry name" value="WH_DNA-bd_sf"/>
</dbReference>
<dbReference type="RefSeq" id="WP_311691418.1">
    <property type="nucleotide sequence ID" value="NZ_JAVRHL010000003.1"/>
</dbReference>
<dbReference type="PANTHER" id="PTHR30136:SF24">
    <property type="entry name" value="HTH-TYPE TRANSCRIPTIONAL REPRESSOR ALLR"/>
    <property type="match status" value="1"/>
</dbReference>
<dbReference type="PANTHER" id="PTHR30136">
    <property type="entry name" value="HELIX-TURN-HELIX TRANSCRIPTIONAL REGULATOR, ICLR FAMILY"/>
    <property type="match status" value="1"/>
</dbReference>
<evidence type="ECO:0000259" key="4">
    <source>
        <dbReference type="PROSITE" id="PS51077"/>
    </source>
</evidence>
<dbReference type="Pfam" id="PF09339">
    <property type="entry name" value="HTH_IclR"/>
    <property type="match status" value="1"/>
</dbReference>
<evidence type="ECO:0000259" key="5">
    <source>
        <dbReference type="PROSITE" id="PS51078"/>
    </source>
</evidence>
<evidence type="ECO:0000313" key="6">
    <source>
        <dbReference type="EMBL" id="MDT0683143.1"/>
    </source>
</evidence>
<keyword evidence="3" id="KW-0804">Transcription</keyword>
<name>A0ABU3DHW0_9RHOB</name>
<dbReference type="InterPro" id="IPR050707">
    <property type="entry name" value="HTH_MetabolicPath_Reg"/>
</dbReference>
<dbReference type="PROSITE" id="PS51077">
    <property type="entry name" value="HTH_ICLR"/>
    <property type="match status" value="1"/>
</dbReference>
<comment type="caution">
    <text evidence="6">The sequence shown here is derived from an EMBL/GenBank/DDBJ whole genome shotgun (WGS) entry which is preliminary data.</text>
</comment>
<dbReference type="EMBL" id="JAVRHL010000003">
    <property type="protein sequence ID" value="MDT0683143.1"/>
    <property type="molecule type" value="Genomic_DNA"/>
</dbReference>
<protein>
    <submittedName>
        <fullName evidence="6">IclR family transcriptional regulator</fullName>
    </submittedName>
</protein>
<dbReference type="SUPFAM" id="SSF46785">
    <property type="entry name" value="Winged helix' DNA-binding domain"/>
    <property type="match status" value="1"/>
</dbReference>
<feature type="domain" description="IclR-ED" evidence="5">
    <location>
        <begin position="69"/>
        <end position="253"/>
    </location>
</feature>
<sequence>MAEGSVQSVARALTLLRLLGRTREGASVSDLARTSRLPVSTTHRLLTTLESEGFALFDGTTRLWHVGHEAFSTGLAFDRRHALAGSALPHLRRLRDRTRETANVGLLQDGRLVTIGQVESREIMRAIAAPGGAGVPASASGMGKAILATWPEDAVRAHVDRHGLPPMTSKSHRDLAGLLRDLTEIRARGWALDDEEHAPGLRCIAAVVSASNGEATGAVSVSGLSLRLTNARLSAVGDAVMQASDLLGRELAGS</sequence>
<evidence type="ECO:0000256" key="1">
    <source>
        <dbReference type="ARBA" id="ARBA00023015"/>
    </source>
</evidence>
<dbReference type="PROSITE" id="PS51078">
    <property type="entry name" value="ICLR_ED"/>
    <property type="match status" value="1"/>
</dbReference>
<gene>
    <name evidence="6" type="ORF">RM543_10635</name>
</gene>
<dbReference type="Gene3D" id="1.10.10.10">
    <property type="entry name" value="Winged helix-like DNA-binding domain superfamily/Winged helix DNA-binding domain"/>
    <property type="match status" value="1"/>
</dbReference>
<keyword evidence="2" id="KW-0238">DNA-binding</keyword>
<dbReference type="Proteomes" id="UP001265259">
    <property type="component" value="Unassembled WGS sequence"/>
</dbReference>
<dbReference type="SMART" id="SM00346">
    <property type="entry name" value="HTH_ICLR"/>
    <property type="match status" value="1"/>
</dbReference>
<proteinExistence type="predicted"/>
<dbReference type="Gene3D" id="3.30.450.40">
    <property type="match status" value="1"/>
</dbReference>
<dbReference type="InterPro" id="IPR036388">
    <property type="entry name" value="WH-like_DNA-bd_sf"/>
</dbReference>
<feature type="domain" description="HTH iclR-type" evidence="4">
    <location>
        <begin position="6"/>
        <end position="68"/>
    </location>
</feature>
<evidence type="ECO:0000256" key="3">
    <source>
        <dbReference type="ARBA" id="ARBA00023163"/>
    </source>
</evidence>
<accession>A0ABU3DHW0</accession>